<comment type="subcellular location">
    <subcellularLocation>
        <location evidence="2">Membrane</location>
    </subcellularLocation>
</comment>
<dbReference type="PROSITE" id="PS50109">
    <property type="entry name" value="HIS_KIN"/>
    <property type="match status" value="1"/>
</dbReference>
<dbReference type="InterPro" id="IPR003661">
    <property type="entry name" value="HisK_dim/P_dom"/>
</dbReference>
<dbReference type="SUPFAM" id="SSF47384">
    <property type="entry name" value="Homodimeric domain of signal transducing histidine kinase"/>
    <property type="match status" value="1"/>
</dbReference>
<evidence type="ECO:0000259" key="14">
    <source>
        <dbReference type="PROSITE" id="PS50839"/>
    </source>
</evidence>
<dbReference type="InterPro" id="IPR000014">
    <property type="entry name" value="PAS"/>
</dbReference>
<feature type="transmembrane region" description="Helical" evidence="11">
    <location>
        <begin position="20"/>
        <end position="38"/>
    </location>
</feature>
<dbReference type="Gene3D" id="3.30.450.350">
    <property type="entry name" value="CHASE domain"/>
    <property type="match status" value="1"/>
</dbReference>
<feature type="transmembrane region" description="Helical" evidence="11">
    <location>
        <begin position="130"/>
        <end position="147"/>
    </location>
</feature>
<dbReference type="RefSeq" id="WP_248209890.1">
    <property type="nucleotide sequence ID" value="NZ_JALNMH010000010.1"/>
</dbReference>
<accession>A0ABT0GIX5</accession>
<dbReference type="InterPro" id="IPR004358">
    <property type="entry name" value="Sig_transdc_His_kin-like_C"/>
</dbReference>
<reference evidence="15" key="1">
    <citation type="submission" date="2022-04" db="EMBL/GenBank/DDBJ databases">
        <title>Lysobacter sp. CAU 1642 isolated from sea sand.</title>
        <authorList>
            <person name="Kim W."/>
        </authorList>
    </citation>
    <scope>NUCLEOTIDE SEQUENCE</scope>
    <source>
        <strain evidence="15">CAU 1642</strain>
    </source>
</reference>
<evidence type="ECO:0000256" key="1">
    <source>
        <dbReference type="ARBA" id="ARBA00000085"/>
    </source>
</evidence>
<evidence type="ECO:0000256" key="7">
    <source>
        <dbReference type="ARBA" id="ARBA00022777"/>
    </source>
</evidence>
<dbReference type="InterPro" id="IPR035965">
    <property type="entry name" value="PAS-like_dom_sf"/>
</dbReference>
<gene>
    <name evidence="15" type="ORF">M0G41_12550</name>
</gene>
<feature type="transmembrane region" description="Helical" evidence="11">
    <location>
        <begin position="189"/>
        <end position="209"/>
    </location>
</feature>
<dbReference type="Gene3D" id="3.30.565.10">
    <property type="entry name" value="Histidine kinase-like ATPase, C-terminal domain"/>
    <property type="match status" value="1"/>
</dbReference>
<dbReference type="SUPFAM" id="SSF55785">
    <property type="entry name" value="PYP-like sensor domain (PAS domain)"/>
    <property type="match status" value="1"/>
</dbReference>
<dbReference type="Pfam" id="PF03924">
    <property type="entry name" value="CHASE"/>
    <property type="match status" value="1"/>
</dbReference>
<dbReference type="InterPro" id="IPR003594">
    <property type="entry name" value="HATPase_dom"/>
</dbReference>
<evidence type="ECO:0000313" key="16">
    <source>
        <dbReference type="Proteomes" id="UP001431449"/>
    </source>
</evidence>
<dbReference type="PANTHER" id="PTHR43711:SF1">
    <property type="entry name" value="HISTIDINE KINASE 1"/>
    <property type="match status" value="1"/>
</dbReference>
<keyword evidence="9" id="KW-0902">Two-component regulatory system</keyword>
<feature type="domain" description="Histidine kinase" evidence="12">
    <location>
        <begin position="633"/>
        <end position="852"/>
    </location>
</feature>
<dbReference type="EMBL" id="JALNMH010000010">
    <property type="protein sequence ID" value="MCK7594499.1"/>
    <property type="molecule type" value="Genomic_DNA"/>
</dbReference>
<dbReference type="Gene3D" id="3.30.450.20">
    <property type="entry name" value="PAS domain"/>
    <property type="match status" value="1"/>
</dbReference>
<evidence type="ECO:0000313" key="15">
    <source>
        <dbReference type="EMBL" id="MCK7594499.1"/>
    </source>
</evidence>
<name>A0ABT0GIX5_9GAMM</name>
<feature type="domain" description="PAC" evidence="13">
    <location>
        <begin position="577"/>
        <end position="629"/>
    </location>
</feature>
<comment type="catalytic activity">
    <reaction evidence="1">
        <text>ATP + protein L-histidine = ADP + protein N-phospho-L-histidine.</text>
        <dbReference type="EC" id="2.7.13.3"/>
    </reaction>
</comment>
<dbReference type="InterPro" id="IPR050736">
    <property type="entry name" value="Sensor_HK_Regulatory"/>
</dbReference>
<keyword evidence="10 11" id="KW-0472">Membrane</keyword>
<dbReference type="SUPFAM" id="SSF55874">
    <property type="entry name" value="ATPase domain of HSP90 chaperone/DNA topoisomerase II/histidine kinase"/>
    <property type="match status" value="1"/>
</dbReference>
<dbReference type="SMART" id="SM00387">
    <property type="entry name" value="HATPase_c"/>
    <property type="match status" value="1"/>
</dbReference>
<evidence type="ECO:0000256" key="4">
    <source>
        <dbReference type="ARBA" id="ARBA00022553"/>
    </source>
</evidence>
<keyword evidence="7" id="KW-0418">Kinase</keyword>
<dbReference type="PANTHER" id="PTHR43711">
    <property type="entry name" value="TWO-COMPONENT HISTIDINE KINASE"/>
    <property type="match status" value="1"/>
</dbReference>
<dbReference type="InterPro" id="IPR036890">
    <property type="entry name" value="HATPase_C_sf"/>
</dbReference>
<dbReference type="Pfam" id="PF00512">
    <property type="entry name" value="HisKA"/>
    <property type="match status" value="1"/>
</dbReference>
<feature type="transmembrane region" description="Helical" evidence="11">
    <location>
        <begin position="83"/>
        <end position="101"/>
    </location>
</feature>
<evidence type="ECO:0000256" key="6">
    <source>
        <dbReference type="ARBA" id="ARBA00022692"/>
    </source>
</evidence>
<dbReference type="Pfam" id="PF02518">
    <property type="entry name" value="HATPase_c"/>
    <property type="match status" value="1"/>
</dbReference>
<keyword evidence="5" id="KW-0808">Transferase</keyword>
<keyword evidence="15" id="KW-0067">ATP-binding</keyword>
<dbReference type="SMART" id="SM01079">
    <property type="entry name" value="CHASE"/>
    <property type="match status" value="1"/>
</dbReference>
<keyword evidence="8 11" id="KW-1133">Transmembrane helix</keyword>
<dbReference type="SMART" id="SM00086">
    <property type="entry name" value="PAC"/>
    <property type="match status" value="1"/>
</dbReference>
<keyword evidence="15" id="KW-0547">Nucleotide-binding</keyword>
<keyword evidence="4" id="KW-0597">Phosphoprotein</keyword>
<protein>
    <recommendedName>
        <fullName evidence="3">histidine kinase</fullName>
        <ecNumber evidence="3">2.7.13.3</ecNumber>
    </recommendedName>
</protein>
<evidence type="ECO:0000256" key="8">
    <source>
        <dbReference type="ARBA" id="ARBA00022989"/>
    </source>
</evidence>
<evidence type="ECO:0000256" key="5">
    <source>
        <dbReference type="ARBA" id="ARBA00022679"/>
    </source>
</evidence>
<feature type="transmembrane region" description="Helical" evidence="11">
    <location>
        <begin position="154"/>
        <end position="177"/>
    </location>
</feature>
<organism evidence="15 16">
    <name type="scientific">Pseudomarimonas salicorniae</name>
    <dbReference type="NCBI Taxonomy" id="2933270"/>
    <lineage>
        <taxon>Bacteria</taxon>
        <taxon>Pseudomonadati</taxon>
        <taxon>Pseudomonadota</taxon>
        <taxon>Gammaproteobacteria</taxon>
        <taxon>Lysobacterales</taxon>
        <taxon>Lysobacteraceae</taxon>
        <taxon>Pseudomarimonas</taxon>
    </lineage>
</organism>
<dbReference type="Gene3D" id="1.10.287.130">
    <property type="match status" value="1"/>
</dbReference>
<feature type="transmembrane region" description="Helical" evidence="11">
    <location>
        <begin position="464"/>
        <end position="485"/>
    </location>
</feature>
<evidence type="ECO:0000256" key="11">
    <source>
        <dbReference type="SAM" id="Phobius"/>
    </source>
</evidence>
<dbReference type="InterPro" id="IPR001610">
    <property type="entry name" value="PAC"/>
</dbReference>
<dbReference type="PROSITE" id="PS50113">
    <property type="entry name" value="PAC"/>
    <property type="match status" value="1"/>
</dbReference>
<dbReference type="InterPro" id="IPR036097">
    <property type="entry name" value="HisK_dim/P_sf"/>
</dbReference>
<dbReference type="GO" id="GO:0005524">
    <property type="term" value="F:ATP binding"/>
    <property type="evidence" value="ECO:0007669"/>
    <property type="project" value="UniProtKB-KW"/>
</dbReference>
<evidence type="ECO:0000259" key="13">
    <source>
        <dbReference type="PROSITE" id="PS50113"/>
    </source>
</evidence>
<dbReference type="PROSITE" id="PS50839">
    <property type="entry name" value="CHASE"/>
    <property type="match status" value="1"/>
</dbReference>
<keyword evidence="16" id="KW-1185">Reference proteome</keyword>
<sequence>MPSSPTVRDSSTHPDRDPAAALVALAVAACAALVMLAWKLRLDAVIQVLPGLTPMQFNTALGLLLSGSAIGALAMARPRTAVALALVAGSIGLASSLQYATGNDLGIDQLLHRSHLAQATSHPGRMSPPTGVALFLLGCVVVLLVSGRGEQRAVLASLLVSLVLALAGSALLGYALIGTPLLGGPGVTLMAVNTALLLALLAVAVRRLLRPRLSAAESPPPLAIELLVVSLLIGSLLLWRELGEEERQSAEALQRAELEWLSARLRSNFNAFDRPLRRMVERAPDTGPWPEPAWRLDARLLLRDVAGLVSLQFLDREGRVRWVEPEDGTRALIGTRPNVDPQRRALLERAADSGEVVLSPPIELLQGGLGLLLFAPVPGDDPGFLVGVLRLADRLETVIEASLRHTGVAVLYGDQVIFEGEDHRRVSSRPGALLRVPIGGDLEGWSLVAHPAGVPAISLRLADLTLAIAVGASLLVQLALFWWWAGLRRARDLRAVGEALAEANRRTAMATQVARIGIWEWRRERNELIWDAQCRELFGATEDGRAPIEVLRACLDGDAQREIARGLRRAVAGDGVVQLDLAIRRLDGTQADLHLTGRVIGERSRRQLRVLGVVMDVTERQRLERLKSAFVSTVSHELRTPLTAISGSLALIDSGRLAEVPEPLRPLLRVSRENSDRLTLLINDLLDMEQLTQGGIQLSPRELDLSAELDRALALNRSYAEALDVRFSAARGAAAMAVIADPDRLQQVLSNLLSNACKFSSPGQTVEISAGAEGAFARIEVLDRGSGVPEAFRNRLFSRFSQADASDSRRHSGTGLGLSICRELVERMGGTIGYAPRGGGGSVFWFTVPLVPGSR</sequence>
<dbReference type="PRINTS" id="PR00344">
    <property type="entry name" value="BCTRLSENSOR"/>
</dbReference>
<dbReference type="CDD" id="cd00130">
    <property type="entry name" value="PAS"/>
    <property type="match status" value="1"/>
</dbReference>
<evidence type="ECO:0000256" key="9">
    <source>
        <dbReference type="ARBA" id="ARBA00023012"/>
    </source>
</evidence>
<dbReference type="CDD" id="cd00082">
    <property type="entry name" value="HisKA"/>
    <property type="match status" value="1"/>
</dbReference>
<dbReference type="InterPro" id="IPR042240">
    <property type="entry name" value="CHASE_sf"/>
</dbReference>
<dbReference type="CDD" id="cd16922">
    <property type="entry name" value="HATPase_EvgS-ArcB-TorS-like"/>
    <property type="match status" value="1"/>
</dbReference>
<comment type="caution">
    <text evidence="15">The sequence shown here is derived from an EMBL/GenBank/DDBJ whole genome shotgun (WGS) entry which is preliminary data.</text>
</comment>
<proteinExistence type="predicted"/>
<dbReference type="SMART" id="SM00388">
    <property type="entry name" value="HisKA"/>
    <property type="match status" value="1"/>
</dbReference>
<dbReference type="InterPro" id="IPR006189">
    <property type="entry name" value="CHASE_dom"/>
</dbReference>
<dbReference type="InterPro" id="IPR000700">
    <property type="entry name" value="PAS-assoc_C"/>
</dbReference>
<evidence type="ECO:0000256" key="10">
    <source>
        <dbReference type="ARBA" id="ARBA00023136"/>
    </source>
</evidence>
<keyword evidence="6 11" id="KW-0812">Transmembrane</keyword>
<evidence type="ECO:0000259" key="12">
    <source>
        <dbReference type="PROSITE" id="PS50109"/>
    </source>
</evidence>
<feature type="domain" description="CHASE" evidence="14">
    <location>
        <begin position="320"/>
        <end position="403"/>
    </location>
</feature>
<feature type="transmembrane region" description="Helical" evidence="11">
    <location>
        <begin position="58"/>
        <end position="76"/>
    </location>
</feature>
<dbReference type="Proteomes" id="UP001431449">
    <property type="component" value="Unassembled WGS sequence"/>
</dbReference>
<dbReference type="InterPro" id="IPR005467">
    <property type="entry name" value="His_kinase_dom"/>
</dbReference>
<evidence type="ECO:0000256" key="3">
    <source>
        <dbReference type="ARBA" id="ARBA00012438"/>
    </source>
</evidence>
<dbReference type="EC" id="2.7.13.3" evidence="3"/>
<evidence type="ECO:0000256" key="2">
    <source>
        <dbReference type="ARBA" id="ARBA00004370"/>
    </source>
</evidence>